<dbReference type="GO" id="GO:0005975">
    <property type="term" value="P:carbohydrate metabolic process"/>
    <property type="evidence" value="ECO:0007669"/>
    <property type="project" value="InterPro"/>
</dbReference>
<dbReference type="InterPro" id="IPR008928">
    <property type="entry name" value="6-hairpin_glycosidase_sf"/>
</dbReference>
<proteinExistence type="predicted"/>
<comment type="caution">
    <text evidence="2">The sequence shown here is derived from an EMBL/GenBank/DDBJ whole genome shotgun (WGS) entry which is preliminary data.</text>
</comment>
<sequence length="498" mass="54704">MTGIRIETDDATLAEMFDWAARAARRFVVDDGRRGPLDVSEADPAPHRTAEYRASYHAGYLFRSGYYLRDFAHQAVGAQLLGLASHNAAMLHSFVRSATAEHRGWPVWALNFDRATPLAIDYRGPDDFVRELPAVFELVELIHVLFRWTGDRSLLEHRGYWRGILTEFVAAHDRILPDGIAEAEGPGIFDGAASYNERPAGPLLEAGDAFAAQYAANRHAARLESALGDDEASARFASAADRLAAVFASDWGASDGPTGKGELVSARDADGLPLREWMKEATWFPPMKGLVDADHPDRCTVLDRIDRASRALETRPRNVEALSYLPDVFLRHGRPDTAFEWMRTVYDARDAPHEVTAQGPNGDYPEVSFTLVAQVVAGFLGLEPDAPTRTVTTRPALPHGIHRLAAHDIPFDGGVISVGIHLGHEQWLENGTSRDLAWVPIAVRDDRFRDPHLGEASFGDAHRVAPGERRTIRLGPDGGRGLRPARARSTAAASAQDR</sequence>
<dbReference type="OrthoDB" id="9025980at2"/>
<accession>A0A4Q2JSH3</accession>
<keyword evidence="3" id="KW-1185">Reference proteome</keyword>
<dbReference type="AlphaFoldDB" id="A0A4Q2JSH3"/>
<dbReference type="Gene3D" id="1.50.10.10">
    <property type="match status" value="1"/>
</dbReference>
<reference evidence="2 3" key="1">
    <citation type="submission" date="2019-01" db="EMBL/GenBank/DDBJ databases">
        <authorList>
            <person name="Li J."/>
        </authorList>
    </citation>
    <scope>NUCLEOTIDE SEQUENCE [LARGE SCALE GENOMIC DNA]</scope>
    <source>
        <strain evidence="2 3">CCUG 35506</strain>
    </source>
</reference>
<protein>
    <submittedName>
        <fullName evidence="2">Uncharacterized protein</fullName>
    </submittedName>
</protein>
<feature type="region of interest" description="Disordered" evidence="1">
    <location>
        <begin position="470"/>
        <end position="498"/>
    </location>
</feature>
<dbReference type="InterPro" id="IPR012341">
    <property type="entry name" value="6hp_glycosidase-like_sf"/>
</dbReference>
<feature type="compositionally biased region" description="Low complexity" evidence="1">
    <location>
        <begin position="482"/>
        <end position="498"/>
    </location>
</feature>
<dbReference type="Proteomes" id="UP000292935">
    <property type="component" value="Unassembled WGS sequence"/>
</dbReference>
<evidence type="ECO:0000313" key="2">
    <source>
        <dbReference type="EMBL" id="RXZ51122.1"/>
    </source>
</evidence>
<evidence type="ECO:0000256" key="1">
    <source>
        <dbReference type="SAM" id="MobiDB-lite"/>
    </source>
</evidence>
<dbReference type="RefSeq" id="WP_129230723.1">
    <property type="nucleotide sequence ID" value="NZ_SDPO01000001.1"/>
</dbReference>
<dbReference type="SUPFAM" id="SSF48208">
    <property type="entry name" value="Six-hairpin glycosidases"/>
    <property type="match status" value="1"/>
</dbReference>
<organism evidence="2 3">
    <name type="scientific">Agromyces fucosus</name>
    <dbReference type="NCBI Taxonomy" id="41985"/>
    <lineage>
        <taxon>Bacteria</taxon>
        <taxon>Bacillati</taxon>
        <taxon>Actinomycetota</taxon>
        <taxon>Actinomycetes</taxon>
        <taxon>Micrococcales</taxon>
        <taxon>Microbacteriaceae</taxon>
        <taxon>Agromyces</taxon>
    </lineage>
</organism>
<gene>
    <name evidence="2" type="ORF">ESP57_04890</name>
</gene>
<name>A0A4Q2JSH3_9MICO</name>
<evidence type="ECO:0000313" key="3">
    <source>
        <dbReference type="Proteomes" id="UP000292935"/>
    </source>
</evidence>
<dbReference type="EMBL" id="SDPO01000001">
    <property type="protein sequence ID" value="RXZ51122.1"/>
    <property type="molecule type" value="Genomic_DNA"/>
</dbReference>